<comment type="caution">
    <text evidence="2">The sequence shown here is derived from an EMBL/GenBank/DDBJ whole genome shotgun (WGS) entry which is preliminary data.</text>
</comment>
<evidence type="ECO:0000256" key="1">
    <source>
        <dbReference type="SAM" id="Phobius"/>
    </source>
</evidence>
<feature type="transmembrane region" description="Helical" evidence="1">
    <location>
        <begin position="255"/>
        <end position="278"/>
    </location>
</feature>
<sequence length="339" mass="37917">LPPTRCVRDKADYVPRLRGKRTRAFRRSSTATIAEMDHSAKESSPFSPRRQRMRTVLLGLAYTLCAFASVVQILTLIAGKWIVRDGDGSERLALSSLAVVRFDGIVPSSEPESYLVTMRYFAASFGYEHPSASKAGIVGSTPHLPSDLAAIARDLSVPSDDWACFRGPEPCASPYFRAFRNGYFELPTTLPYVSLVYALVIVVFVLLAEVLIAVRPSWLRCQCYFSCFKRVCPCPRGSRPEIEALPSVFWDRYRLWTWCMLPCAAFLPPFVLALNGLIVMKFLQRREAGDMNARFGTGFVVLQAMCFGASFAAVLCVYLRRRLGRGSSWMAQQGVTMKQ</sequence>
<keyword evidence="3" id="KW-1185">Reference proteome</keyword>
<evidence type="ECO:0000313" key="2">
    <source>
        <dbReference type="EMBL" id="KZL75541.1"/>
    </source>
</evidence>
<dbReference type="Proteomes" id="UP000076552">
    <property type="component" value="Unassembled WGS sequence"/>
</dbReference>
<feature type="transmembrane region" description="Helical" evidence="1">
    <location>
        <begin position="192"/>
        <end position="214"/>
    </location>
</feature>
<feature type="transmembrane region" description="Helical" evidence="1">
    <location>
        <begin position="298"/>
        <end position="319"/>
    </location>
</feature>
<gene>
    <name evidence="2" type="ORF">CT0861_06983</name>
</gene>
<dbReference type="EMBL" id="LFIV01000022">
    <property type="protein sequence ID" value="KZL75541.1"/>
    <property type="molecule type" value="Genomic_DNA"/>
</dbReference>
<accession>A0A166WCA5</accession>
<name>A0A166WCA5_9PEZI</name>
<feature type="transmembrane region" description="Helical" evidence="1">
    <location>
        <begin position="56"/>
        <end position="83"/>
    </location>
</feature>
<evidence type="ECO:0000313" key="3">
    <source>
        <dbReference type="Proteomes" id="UP000076552"/>
    </source>
</evidence>
<reference evidence="2 3" key="1">
    <citation type="submission" date="2015-06" db="EMBL/GenBank/DDBJ databases">
        <title>Survival trade-offs in plant roots during colonization by closely related pathogenic and mutualistic fungi.</title>
        <authorList>
            <person name="Hacquard S."/>
            <person name="Kracher B."/>
            <person name="Hiruma K."/>
            <person name="Weinman A."/>
            <person name="Muench P."/>
            <person name="Garrido Oter R."/>
            <person name="Ver Loren van Themaat E."/>
            <person name="Dallerey J.-F."/>
            <person name="Damm U."/>
            <person name="Henrissat B."/>
            <person name="Lespinet O."/>
            <person name="Thon M."/>
            <person name="Kemen E."/>
            <person name="McHardy A.C."/>
            <person name="Schulze-Lefert P."/>
            <person name="O'Connell R.J."/>
        </authorList>
    </citation>
    <scope>NUCLEOTIDE SEQUENCE [LARGE SCALE GENOMIC DNA]</scope>
    <source>
        <strain evidence="2 3">0861</strain>
    </source>
</reference>
<proteinExistence type="predicted"/>
<keyword evidence="1" id="KW-0472">Membrane</keyword>
<organism evidence="2 3">
    <name type="scientific">Colletotrichum tofieldiae</name>
    <dbReference type="NCBI Taxonomy" id="708197"/>
    <lineage>
        <taxon>Eukaryota</taxon>
        <taxon>Fungi</taxon>
        <taxon>Dikarya</taxon>
        <taxon>Ascomycota</taxon>
        <taxon>Pezizomycotina</taxon>
        <taxon>Sordariomycetes</taxon>
        <taxon>Hypocreomycetidae</taxon>
        <taxon>Glomerellales</taxon>
        <taxon>Glomerellaceae</taxon>
        <taxon>Colletotrichum</taxon>
        <taxon>Colletotrichum spaethianum species complex</taxon>
    </lineage>
</organism>
<feature type="non-terminal residue" evidence="2">
    <location>
        <position position="1"/>
    </location>
</feature>
<keyword evidence="1" id="KW-0812">Transmembrane</keyword>
<protein>
    <submittedName>
        <fullName evidence="2">Uncharacterized protein</fullName>
    </submittedName>
</protein>
<dbReference type="AlphaFoldDB" id="A0A166WCA5"/>
<keyword evidence="1" id="KW-1133">Transmembrane helix</keyword>